<dbReference type="SUPFAM" id="SSF53271">
    <property type="entry name" value="PRTase-like"/>
    <property type="match status" value="1"/>
</dbReference>
<proteinExistence type="inferred from homology"/>
<dbReference type="Pfam" id="PF18912">
    <property type="entry name" value="DZR_2"/>
    <property type="match status" value="1"/>
</dbReference>
<dbReference type="InterPro" id="IPR000836">
    <property type="entry name" value="PRTase_dom"/>
</dbReference>
<evidence type="ECO:0000313" key="4">
    <source>
        <dbReference type="EMBL" id="OGY68101.1"/>
    </source>
</evidence>
<dbReference type="InterPro" id="IPR029057">
    <property type="entry name" value="PRTase-like"/>
</dbReference>
<feature type="domain" description="Double zinc ribbon" evidence="3">
    <location>
        <begin position="7"/>
        <end position="61"/>
    </location>
</feature>
<evidence type="ECO:0000259" key="3">
    <source>
        <dbReference type="Pfam" id="PF18912"/>
    </source>
</evidence>
<dbReference type="EMBL" id="MHJL01000007">
    <property type="protein sequence ID" value="OGY68101.1"/>
    <property type="molecule type" value="Genomic_DNA"/>
</dbReference>
<dbReference type="InterPro" id="IPR044005">
    <property type="entry name" value="DZR_2"/>
</dbReference>
<accession>A0A1G1ZUC7</accession>
<evidence type="ECO:0000313" key="5">
    <source>
        <dbReference type="Proteomes" id="UP000177690"/>
    </source>
</evidence>
<dbReference type="Pfam" id="PF00156">
    <property type="entry name" value="Pribosyltran"/>
    <property type="match status" value="1"/>
</dbReference>
<evidence type="ECO:0000259" key="2">
    <source>
        <dbReference type="Pfam" id="PF00156"/>
    </source>
</evidence>
<dbReference type="STRING" id="1798409.A3I24_02390"/>
<dbReference type="Gene3D" id="3.40.50.2020">
    <property type="match status" value="1"/>
</dbReference>
<dbReference type="PANTHER" id="PTHR47505:SF1">
    <property type="entry name" value="DNA UTILIZATION PROTEIN YHGH"/>
    <property type="match status" value="1"/>
</dbReference>
<dbReference type="Proteomes" id="UP000177690">
    <property type="component" value="Unassembled WGS sequence"/>
</dbReference>
<dbReference type="PANTHER" id="PTHR47505">
    <property type="entry name" value="DNA UTILIZATION PROTEIN YHGH"/>
    <property type="match status" value="1"/>
</dbReference>
<dbReference type="CDD" id="cd06223">
    <property type="entry name" value="PRTases_typeI"/>
    <property type="match status" value="1"/>
</dbReference>
<organism evidence="4 5">
    <name type="scientific">Candidatus Harrisonbacteria bacterium RIFCSPLOWO2_02_FULL_41_13b</name>
    <dbReference type="NCBI Taxonomy" id="1798409"/>
    <lineage>
        <taxon>Bacteria</taxon>
        <taxon>Candidatus Harrisoniibacteriota</taxon>
    </lineage>
</organism>
<dbReference type="InterPro" id="IPR051910">
    <property type="entry name" value="ComF/GntX_DNA_util-trans"/>
</dbReference>
<evidence type="ECO:0008006" key="6">
    <source>
        <dbReference type="Google" id="ProtNLM"/>
    </source>
</evidence>
<name>A0A1G1ZUC7_9BACT</name>
<comment type="similarity">
    <text evidence="1">Belongs to the ComF/GntX family.</text>
</comment>
<comment type="caution">
    <text evidence="4">The sequence shown here is derived from an EMBL/GenBank/DDBJ whole genome shotgun (WGS) entry which is preliminary data.</text>
</comment>
<dbReference type="AlphaFoldDB" id="A0A1G1ZUC7"/>
<feature type="domain" description="Phosphoribosyltransferase" evidence="2">
    <location>
        <begin position="176"/>
        <end position="235"/>
    </location>
</feature>
<evidence type="ECO:0000256" key="1">
    <source>
        <dbReference type="ARBA" id="ARBA00008007"/>
    </source>
</evidence>
<reference evidence="4 5" key="1">
    <citation type="journal article" date="2016" name="Nat. Commun.">
        <title>Thousands of microbial genomes shed light on interconnected biogeochemical processes in an aquifer system.</title>
        <authorList>
            <person name="Anantharaman K."/>
            <person name="Brown C.T."/>
            <person name="Hug L.A."/>
            <person name="Sharon I."/>
            <person name="Castelle C.J."/>
            <person name="Probst A.J."/>
            <person name="Thomas B.C."/>
            <person name="Singh A."/>
            <person name="Wilkins M.J."/>
            <person name="Karaoz U."/>
            <person name="Brodie E.L."/>
            <person name="Williams K.H."/>
            <person name="Hubbard S.S."/>
            <person name="Banfield J.F."/>
        </authorList>
    </citation>
    <scope>NUCLEOTIDE SEQUENCE [LARGE SCALE GENOMIC DNA]</scope>
</reference>
<gene>
    <name evidence="4" type="ORF">A3I24_02390</name>
</gene>
<sequence length="238" mass="26740">MSLLYHILNAIFPRLCFNCDKIVKKEESFLCAECFAKIPIYSTLFCGLCRARLPENKKICHKNSLYVLGSATKYADPIKKIIWELKYNKKTAAAKPLKMIMETYLNKLQLIELISPIGRISPIVIPLPLHPTKERQRGFNQSKLIAETASAKLNLPLVKNCLLKNKNTLPQMELKNLEQRTKNVVNSFFVKNPELIKGKIIVLVDDIVTSGSTLTEAAKTLKSSGAKKIIAITIAKAE</sequence>
<protein>
    <recommendedName>
        <fullName evidence="6">Phosphoribosyltransferase domain-containing protein</fullName>
    </recommendedName>
</protein>